<dbReference type="HOGENOM" id="CLU_060623_2_0_1"/>
<dbReference type="InParanoid" id="E9H499"/>
<evidence type="ECO:0000313" key="2">
    <source>
        <dbReference type="EMBL" id="EFX73434.1"/>
    </source>
</evidence>
<feature type="region of interest" description="Disordered" evidence="1">
    <location>
        <begin position="1"/>
        <end position="213"/>
    </location>
</feature>
<protein>
    <recommendedName>
        <fullName evidence="4">PiggyBac transposable element-derived protein 4 C-terminal zinc-ribbon domain-containing protein</fullName>
    </recommendedName>
</protein>
<feature type="compositionally biased region" description="Acidic residues" evidence="1">
    <location>
        <begin position="108"/>
        <end position="135"/>
    </location>
</feature>
<dbReference type="OrthoDB" id="118105at2759"/>
<organism evidence="2 3">
    <name type="scientific">Daphnia pulex</name>
    <name type="common">Water flea</name>
    <dbReference type="NCBI Taxonomy" id="6669"/>
    <lineage>
        <taxon>Eukaryota</taxon>
        <taxon>Metazoa</taxon>
        <taxon>Ecdysozoa</taxon>
        <taxon>Arthropoda</taxon>
        <taxon>Crustacea</taxon>
        <taxon>Branchiopoda</taxon>
        <taxon>Diplostraca</taxon>
        <taxon>Cladocera</taxon>
        <taxon>Anomopoda</taxon>
        <taxon>Daphniidae</taxon>
        <taxon>Daphnia</taxon>
    </lineage>
</organism>
<feature type="region of interest" description="Disordered" evidence="1">
    <location>
        <begin position="363"/>
        <end position="413"/>
    </location>
</feature>
<feature type="compositionally biased region" description="Basic and acidic residues" evidence="1">
    <location>
        <begin position="78"/>
        <end position="90"/>
    </location>
</feature>
<feature type="compositionally biased region" description="Basic and acidic residues" evidence="1">
    <location>
        <begin position="35"/>
        <end position="44"/>
    </location>
</feature>
<feature type="compositionally biased region" description="Acidic residues" evidence="1">
    <location>
        <begin position="404"/>
        <end position="413"/>
    </location>
</feature>
<dbReference type="Proteomes" id="UP000000305">
    <property type="component" value="Unassembled WGS sequence"/>
</dbReference>
<dbReference type="EMBL" id="GL732591">
    <property type="protein sequence ID" value="EFX73434.1"/>
    <property type="molecule type" value="Genomic_DNA"/>
</dbReference>
<feature type="compositionally biased region" description="Basic residues" evidence="1">
    <location>
        <begin position="1"/>
        <end position="15"/>
    </location>
</feature>
<evidence type="ECO:0008006" key="4">
    <source>
        <dbReference type="Google" id="ProtNLM"/>
    </source>
</evidence>
<sequence>MARNKKRDTRYSKSRAVKESAKNAAKASALKRRQQKEERERLAGDQEPVIDFDTVPEAQDREEEAVAVEEPVENPVEEPVKELVEEPVKEPDEEPGQELVASQRPELDQDPEIEDEPSASEDDEQKAWTEEEEPVVEPLTPKDVTVQLERLDLSPATLQRLKRVQKAKKRKEREDSSKSGSSPPKRTRSQTRRPISAGSSSETADPDGEVTRHYTGKKVENNYLEYFEVQITFLEFKRNVTMGLLSNALNENKNKAGRAGRMMPTIHPSAEPGAKRRKSRLSVRDDIRFTGVGLHLPIFGEARGRCEWCQITTKTKLESRPFSKCKQCNVFLCLGKKRNCFVEFHDENYLFEEEAPLAEVEAVYSASEESDGQASDHEPTNKECSSSSADSDELEDTNRREGFIIDEYDDFQQ</sequence>
<proteinExistence type="predicted"/>
<name>E9H499_DAPPU</name>
<dbReference type="KEGG" id="dpx:DAPPUDRAFT_109808"/>
<accession>E9H499</accession>
<reference evidence="2 3" key="1">
    <citation type="journal article" date="2011" name="Science">
        <title>The ecoresponsive genome of Daphnia pulex.</title>
        <authorList>
            <person name="Colbourne J.K."/>
            <person name="Pfrender M.E."/>
            <person name="Gilbert D."/>
            <person name="Thomas W.K."/>
            <person name="Tucker A."/>
            <person name="Oakley T.H."/>
            <person name="Tokishita S."/>
            <person name="Aerts A."/>
            <person name="Arnold G.J."/>
            <person name="Basu M.K."/>
            <person name="Bauer D.J."/>
            <person name="Caceres C.E."/>
            <person name="Carmel L."/>
            <person name="Casola C."/>
            <person name="Choi J.H."/>
            <person name="Detter J.C."/>
            <person name="Dong Q."/>
            <person name="Dusheyko S."/>
            <person name="Eads B.D."/>
            <person name="Frohlich T."/>
            <person name="Geiler-Samerotte K.A."/>
            <person name="Gerlach D."/>
            <person name="Hatcher P."/>
            <person name="Jogdeo S."/>
            <person name="Krijgsveld J."/>
            <person name="Kriventseva E.V."/>
            <person name="Kultz D."/>
            <person name="Laforsch C."/>
            <person name="Lindquist E."/>
            <person name="Lopez J."/>
            <person name="Manak J.R."/>
            <person name="Muller J."/>
            <person name="Pangilinan J."/>
            <person name="Patwardhan R.P."/>
            <person name="Pitluck S."/>
            <person name="Pritham E.J."/>
            <person name="Rechtsteiner A."/>
            <person name="Rho M."/>
            <person name="Rogozin I.B."/>
            <person name="Sakarya O."/>
            <person name="Salamov A."/>
            <person name="Schaack S."/>
            <person name="Shapiro H."/>
            <person name="Shiga Y."/>
            <person name="Skalitzky C."/>
            <person name="Smith Z."/>
            <person name="Souvorov A."/>
            <person name="Sung W."/>
            <person name="Tang Z."/>
            <person name="Tsuchiya D."/>
            <person name="Tu H."/>
            <person name="Vos H."/>
            <person name="Wang M."/>
            <person name="Wolf Y.I."/>
            <person name="Yamagata H."/>
            <person name="Yamada T."/>
            <person name="Ye Y."/>
            <person name="Shaw J.R."/>
            <person name="Andrews J."/>
            <person name="Crease T.J."/>
            <person name="Tang H."/>
            <person name="Lucas S.M."/>
            <person name="Robertson H.M."/>
            <person name="Bork P."/>
            <person name="Koonin E.V."/>
            <person name="Zdobnov E.M."/>
            <person name="Grigoriev I.V."/>
            <person name="Lynch M."/>
            <person name="Boore J.L."/>
        </authorList>
    </citation>
    <scope>NUCLEOTIDE SEQUENCE [LARGE SCALE GENOMIC DNA]</scope>
</reference>
<dbReference type="eggNOG" id="ENOG502T8YR">
    <property type="taxonomic scope" value="Eukaryota"/>
</dbReference>
<feature type="compositionally biased region" description="Basic residues" evidence="1">
    <location>
        <begin position="160"/>
        <end position="171"/>
    </location>
</feature>
<keyword evidence="3" id="KW-1185">Reference proteome</keyword>
<evidence type="ECO:0000313" key="3">
    <source>
        <dbReference type="Proteomes" id="UP000000305"/>
    </source>
</evidence>
<evidence type="ECO:0000256" key="1">
    <source>
        <dbReference type="SAM" id="MobiDB-lite"/>
    </source>
</evidence>
<feature type="region of interest" description="Disordered" evidence="1">
    <location>
        <begin position="259"/>
        <end position="279"/>
    </location>
</feature>
<dbReference type="PhylomeDB" id="E9H499"/>
<gene>
    <name evidence="2" type="ORF">DAPPUDRAFT_109808</name>
</gene>
<feature type="compositionally biased region" description="Acidic residues" evidence="1">
    <location>
        <begin position="60"/>
        <end position="76"/>
    </location>
</feature>
<dbReference type="AlphaFoldDB" id="E9H499"/>